<dbReference type="PANTHER" id="PTHR31144">
    <property type="entry name" value="UPF0602 PROTEIN C4ORF47"/>
    <property type="match status" value="1"/>
</dbReference>
<dbReference type="AlphaFoldDB" id="A0A0S4KM52"/>
<dbReference type="Pfam" id="PF15239">
    <property type="entry name" value="CFAP96-like"/>
    <property type="match status" value="1"/>
</dbReference>
<organism evidence="2 3">
    <name type="scientific">Bodo saltans</name>
    <name type="common">Flagellated protozoan</name>
    <dbReference type="NCBI Taxonomy" id="75058"/>
    <lineage>
        <taxon>Eukaryota</taxon>
        <taxon>Discoba</taxon>
        <taxon>Euglenozoa</taxon>
        <taxon>Kinetoplastea</taxon>
        <taxon>Metakinetoplastina</taxon>
        <taxon>Eubodonida</taxon>
        <taxon>Bodonidae</taxon>
        <taxon>Bodo</taxon>
    </lineage>
</organism>
<dbReference type="GO" id="GO:0005881">
    <property type="term" value="C:cytoplasmic microtubule"/>
    <property type="evidence" value="ECO:0007669"/>
    <property type="project" value="TreeGrafter"/>
</dbReference>
<accession>A0A0S4KM52</accession>
<dbReference type="PANTHER" id="PTHR31144:SF8">
    <property type="entry name" value="CILIA-AND FLAGELLA-ASSOCIATED PROTEIN 96"/>
    <property type="match status" value="1"/>
</dbReference>
<dbReference type="Proteomes" id="UP000051952">
    <property type="component" value="Unassembled WGS sequence"/>
</dbReference>
<dbReference type="OrthoDB" id="283553at2759"/>
<dbReference type="InterPro" id="IPR029358">
    <property type="entry name" value="CFAP96"/>
</dbReference>
<feature type="region of interest" description="Disordered" evidence="1">
    <location>
        <begin position="247"/>
        <end position="277"/>
    </location>
</feature>
<evidence type="ECO:0000313" key="2">
    <source>
        <dbReference type="EMBL" id="CUI14707.1"/>
    </source>
</evidence>
<name>A0A0S4KM52_BODSA</name>
<keyword evidence="3" id="KW-1185">Reference proteome</keyword>
<evidence type="ECO:0000313" key="3">
    <source>
        <dbReference type="Proteomes" id="UP000051952"/>
    </source>
</evidence>
<reference evidence="3" key="1">
    <citation type="submission" date="2015-09" db="EMBL/GenBank/DDBJ databases">
        <authorList>
            <consortium name="Pathogen Informatics"/>
        </authorList>
    </citation>
    <scope>NUCLEOTIDE SEQUENCE [LARGE SCALE GENOMIC DNA]</scope>
    <source>
        <strain evidence="3">Lake Konstanz</strain>
    </source>
</reference>
<dbReference type="EMBL" id="CYKH01001589">
    <property type="protein sequence ID" value="CUI14707.1"/>
    <property type="molecule type" value="Genomic_DNA"/>
</dbReference>
<evidence type="ECO:0000256" key="1">
    <source>
        <dbReference type="SAM" id="MobiDB-lite"/>
    </source>
</evidence>
<protein>
    <submittedName>
        <fullName evidence="2">Uncharacterized protein</fullName>
    </submittedName>
</protein>
<sequence>MVFSIPTFATVGDPYVKKKIKDERSGLRSFLNPAPKDGSMPDALFDHEFKSIHEGDTYVEPGVADRRYKNEKLKKNLTPNGFRYSNPSAKAVGLGSYFGTIQKDAFRHETDFVVPRKGEAPPKPASKPRQIYTKPATRGTFGFPKITMSEIGQDYVASFYDQGRENARKERLAHDKLMKGAPFTTGGRNGTTFDESRATGASTCYMLTKPIAPKKPKKEMEFKKADAPWKPSGPVFKATVMEYREDPYDHYDPRVGTKKRNQAKEGDRASWKPNSQTNNFWYTTSIAFKRL</sequence>
<dbReference type="VEuPathDB" id="TriTrypDB:BSAL_11905"/>
<proteinExistence type="predicted"/>
<gene>
    <name evidence="2" type="ORF">BSAL_11905</name>
</gene>
<dbReference type="OMA" id="YMYNGDR"/>